<dbReference type="Pfam" id="PF01419">
    <property type="entry name" value="Jacalin"/>
    <property type="match status" value="1"/>
</dbReference>
<dbReference type="InterPro" id="IPR001229">
    <property type="entry name" value="Jacalin-like_lectin_dom"/>
</dbReference>
<evidence type="ECO:0000313" key="4">
    <source>
        <dbReference type="EMBL" id="KAB1220630.1"/>
    </source>
</evidence>
<dbReference type="SUPFAM" id="SSF51101">
    <property type="entry name" value="Mannose-binding lectins"/>
    <property type="match status" value="1"/>
</dbReference>
<protein>
    <submittedName>
        <fullName evidence="4">Mannose/glucose-specific lectin</fullName>
    </submittedName>
</protein>
<evidence type="ECO:0000256" key="2">
    <source>
        <dbReference type="ARBA" id="ARBA00022734"/>
    </source>
</evidence>
<comment type="similarity">
    <text evidence="1">Belongs to the jacalin lectin family.</text>
</comment>
<dbReference type="OrthoDB" id="581739at2759"/>
<dbReference type="Proteomes" id="UP000516437">
    <property type="component" value="Chromosome 3"/>
</dbReference>
<dbReference type="SMART" id="SM00915">
    <property type="entry name" value="Jacalin"/>
    <property type="match status" value="1"/>
</dbReference>
<dbReference type="PANTHER" id="PTHR47293">
    <property type="entry name" value="JACALIN-RELATED LECTIN 3"/>
    <property type="match status" value="1"/>
</dbReference>
<dbReference type="CDD" id="cd09612">
    <property type="entry name" value="Jacalin"/>
    <property type="match status" value="1"/>
</dbReference>
<dbReference type="Gene3D" id="2.100.10.30">
    <property type="entry name" value="Jacalin-like lectin domain"/>
    <property type="match status" value="1"/>
</dbReference>
<name>A0A6A1WCS1_9ROSI</name>
<sequence length="143" mass="15234">MADLVGVGPWGGGGGVEWSDVFLGGLQEIIIDTAGGLYIKSIFFKPGSIPEGDIYIKISLDWPTEYLVRIDGTHGFQSQGLEDIIRSLTFVTNENTYGPYGTVSEEDTSFTIPIKIGKVVGFHGQSGEAVDAIGIYLAPTTSS</sequence>
<accession>A0A6A1WCS1</accession>
<keyword evidence="2 4" id="KW-0430">Lectin</keyword>
<dbReference type="GO" id="GO:0030246">
    <property type="term" value="F:carbohydrate binding"/>
    <property type="evidence" value="ECO:0007669"/>
    <property type="project" value="UniProtKB-KW"/>
</dbReference>
<proteinExistence type="inferred from homology"/>
<dbReference type="InterPro" id="IPR033734">
    <property type="entry name" value="Jacalin-like_lectin_dom_plant"/>
</dbReference>
<evidence type="ECO:0000259" key="3">
    <source>
        <dbReference type="PROSITE" id="PS51752"/>
    </source>
</evidence>
<dbReference type="InterPro" id="IPR036404">
    <property type="entry name" value="Jacalin-like_lectin_dom_sf"/>
</dbReference>
<dbReference type="PROSITE" id="PS51752">
    <property type="entry name" value="JACALIN_LECTIN"/>
    <property type="match status" value="1"/>
</dbReference>
<dbReference type="AlphaFoldDB" id="A0A6A1WCS1"/>
<keyword evidence="5" id="KW-1185">Reference proteome</keyword>
<feature type="domain" description="Jacalin-type lectin" evidence="3">
    <location>
        <begin position="4"/>
        <end position="139"/>
    </location>
</feature>
<gene>
    <name evidence="4" type="ORF">CJ030_MR3G009420</name>
</gene>
<organism evidence="4 5">
    <name type="scientific">Morella rubra</name>
    <name type="common">Chinese bayberry</name>
    <dbReference type="NCBI Taxonomy" id="262757"/>
    <lineage>
        <taxon>Eukaryota</taxon>
        <taxon>Viridiplantae</taxon>
        <taxon>Streptophyta</taxon>
        <taxon>Embryophyta</taxon>
        <taxon>Tracheophyta</taxon>
        <taxon>Spermatophyta</taxon>
        <taxon>Magnoliopsida</taxon>
        <taxon>eudicotyledons</taxon>
        <taxon>Gunneridae</taxon>
        <taxon>Pentapetalae</taxon>
        <taxon>rosids</taxon>
        <taxon>fabids</taxon>
        <taxon>Fagales</taxon>
        <taxon>Myricaceae</taxon>
        <taxon>Morella</taxon>
    </lineage>
</organism>
<evidence type="ECO:0000256" key="1">
    <source>
        <dbReference type="ARBA" id="ARBA00006568"/>
    </source>
</evidence>
<reference evidence="4 5" key="1">
    <citation type="journal article" date="2019" name="Plant Biotechnol. J.">
        <title>The red bayberry genome and genetic basis of sex determination.</title>
        <authorList>
            <person name="Jia H.M."/>
            <person name="Jia H.J."/>
            <person name="Cai Q.L."/>
            <person name="Wang Y."/>
            <person name="Zhao H.B."/>
            <person name="Yang W.F."/>
            <person name="Wang G.Y."/>
            <person name="Li Y.H."/>
            <person name="Zhan D.L."/>
            <person name="Shen Y.T."/>
            <person name="Niu Q.F."/>
            <person name="Chang L."/>
            <person name="Qiu J."/>
            <person name="Zhao L."/>
            <person name="Xie H.B."/>
            <person name="Fu W.Y."/>
            <person name="Jin J."/>
            <person name="Li X.W."/>
            <person name="Jiao Y."/>
            <person name="Zhou C.C."/>
            <person name="Tu T."/>
            <person name="Chai C.Y."/>
            <person name="Gao J.L."/>
            <person name="Fan L.J."/>
            <person name="van de Weg E."/>
            <person name="Wang J.Y."/>
            <person name="Gao Z.S."/>
        </authorList>
    </citation>
    <scope>NUCLEOTIDE SEQUENCE [LARGE SCALE GENOMIC DNA]</scope>
    <source>
        <tissue evidence="4">Leaves</tissue>
    </source>
</reference>
<dbReference type="EMBL" id="RXIC02000021">
    <property type="protein sequence ID" value="KAB1220630.1"/>
    <property type="molecule type" value="Genomic_DNA"/>
</dbReference>
<comment type="caution">
    <text evidence="4">The sequence shown here is derived from an EMBL/GenBank/DDBJ whole genome shotgun (WGS) entry which is preliminary data.</text>
</comment>
<dbReference type="PANTHER" id="PTHR47293:SF15">
    <property type="entry name" value="JACALIN-RELATED LECTIN 19"/>
    <property type="match status" value="1"/>
</dbReference>
<evidence type="ECO:0000313" key="5">
    <source>
        <dbReference type="Proteomes" id="UP000516437"/>
    </source>
</evidence>